<feature type="compositionally biased region" description="Low complexity" evidence="1">
    <location>
        <begin position="18"/>
        <end position="34"/>
    </location>
</feature>
<dbReference type="AlphaFoldDB" id="A0A8J9VSU5"/>
<protein>
    <submittedName>
        <fullName evidence="2">Uncharacterized protein</fullName>
    </submittedName>
</protein>
<name>A0A8J9VSU5_9NEOP</name>
<feature type="region of interest" description="Disordered" evidence="1">
    <location>
        <begin position="1"/>
        <end position="59"/>
    </location>
</feature>
<reference evidence="2" key="1">
    <citation type="submission" date="2021-12" db="EMBL/GenBank/DDBJ databases">
        <authorList>
            <person name="Martin H S."/>
        </authorList>
    </citation>
    <scope>NUCLEOTIDE SEQUENCE</scope>
</reference>
<evidence type="ECO:0000313" key="3">
    <source>
        <dbReference type="Proteomes" id="UP000838878"/>
    </source>
</evidence>
<evidence type="ECO:0000313" key="2">
    <source>
        <dbReference type="EMBL" id="CAH0726550.1"/>
    </source>
</evidence>
<sequence>MRAQSVHNASGRGEARATRVGRLRGATAARAAPPRRTPRTPAPAHAPQLHTARPPATAAASRTAVSMFSSTLRAGAARAQACGGLTHSRGAAPARCVTHLSRLLARPPSAETRSGRATRPCHIASMLMPYVSLTFDIRLDN</sequence>
<accession>A0A8J9VSU5</accession>
<gene>
    <name evidence="2" type="ORF">BINO364_LOCUS11998</name>
</gene>
<dbReference type="Proteomes" id="UP000838878">
    <property type="component" value="Chromosome 6"/>
</dbReference>
<dbReference type="EMBL" id="OV170226">
    <property type="protein sequence ID" value="CAH0726550.1"/>
    <property type="molecule type" value="Genomic_DNA"/>
</dbReference>
<feature type="compositionally biased region" description="Low complexity" evidence="1">
    <location>
        <begin position="42"/>
        <end position="59"/>
    </location>
</feature>
<dbReference type="OrthoDB" id="10502969at2759"/>
<keyword evidence="3" id="KW-1185">Reference proteome</keyword>
<evidence type="ECO:0000256" key="1">
    <source>
        <dbReference type="SAM" id="MobiDB-lite"/>
    </source>
</evidence>
<proteinExistence type="predicted"/>
<feature type="non-terminal residue" evidence="2">
    <location>
        <position position="141"/>
    </location>
</feature>
<organism evidence="2 3">
    <name type="scientific">Brenthis ino</name>
    <name type="common">lesser marbled fritillary</name>
    <dbReference type="NCBI Taxonomy" id="405034"/>
    <lineage>
        <taxon>Eukaryota</taxon>
        <taxon>Metazoa</taxon>
        <taxon>Ecdysozoa</taxon>
        <taxon>Arthropoda</taxon>
        <taxon>Hexapoda</taxon>
        <taxon>Insecta</taxon>
        <taxon>Pterygota</taxon>
        <taxon>Neoptera</taxon>
        <taxon>Endopterygota</taxon>
        <taxon>Lepidoptera</taxon>
        <taxon>Glossata</taxon>
        <taxon>Ditrysia</taxon>
        <taxon>Papilionoidea</taxon>
        <taxon>Nymphalidae</taxon>
        <taxon>Heliconiinae</taxon>
        <taxon>Argynnini</taxon>
        <taxon>Brenthis</taxon>
    </lineage>
</organism>